<keyword evidence="2" id="KW-0813">Transport</keyword>
<dbReference type="InterPro" id="IPR004680">
    <property type="entry name" value="Cit_transptr-like_dom"/>
</dbReference>
<feature type="domain" description="Citrate transporter-like" evidence="8">
    <location>
        <begin position="24"/>
        <end position="376"/>
    </location>
</feature>
<evidence type="ECO:0000256" key="4">
    <source>
        <dbReference type="ARBA" id="ARBA00022737"/>
    </source>
</evidence>
<dbReference type="Pfam" id="PF03600">
    <property type="entry name" value="CitMHS"/>
    <property type="match status" value="2"/>
</dbReference>
<evidence type="ECO:0000313" key="9">
    <source>
        <dbReference type="EMBL" id="GAA2145109.1"/>
    </source>
</evidence>
<accession>A0ABP5LCQ9</accession>
<keyword evidence="4" id="KW-0677">Repeat</keyword>
<feature type="transmembrane region" description="Helical" evidence="7">
    <location>
        <begin position="409"/>
        <end position="428"/>
    </location>
</feature>
<feature type="transmembrane region" description="Helical" evidence="7">
    <location>
        <begin position="103"/>
        <end position="129"/>
    </location>
</feature>
<evidence type="ECO:0000256" key="1">
    <source>
        <dbReference type="ARBA" id="ARBA00004141"/>
    </source>
</evidence>
<feature type="transmembrane region" description="Helical" evidence="7">
    <location>
        <begin position="6"/>
        <end position="28"/>
    </location>
</feature>
<feature type="transmembrane region" description="Helical" evidence="7">
    <location>
        <begin position="583"/>
        <end position="603"/>
    </location>
</feature>
<dbReference type="PANTHER" id="PTHR43652:SF2">
    <property type="entry name" value="BASIC AMINO ACID ANTIPORTER YFCC-RELATED"/>
    <property type="match status" value="1"/>
</dbReference>
<evidence type="ECO:0000256" key="6">
    <source>
        <dbReference type="ARBA" id="ARBA00023136"/>
    </source>
</evidence>
<feature type="transmembrane region" description="Helical" evidence="7">
    <location>
        <begin position="35"/>
        <end position="52"/>
    </location>
</feature>
<evidence type="ECO:0000256" key="5">
    <source>
        <dbReference type="ARBA" id="ARBA00022989"/>
    </source>
</evidence>
<dbReference type="PANTHER" id="PTHR43652">
    <property type="entry name" value="BASIC AMINO ACID ANTIPORTER YFCC-RELATED"/>
    <property type="match status" value="1"/>
</dbReference>
<feature type="transmembrane region" description="Helical" evidence="7">
    <location>
        <begin position="434"/>
        <end position="452"/>
    </location>
</feature>
<comment type="caution">
    <text evidence="9">The sequence shown here is derived from an EMBL/GenBank/DDBJ whole genome shotgun (WGS) entry which is preliminary data.</text>
</comment>
<dbReference type="Proteomes" id="UP001500102">
    <property type="component" value="Unassembled WGS sequence"/>
</dbReference>
<dbReference type="InterPro" id="IPR051679">
    <property type="entry name" value="DASS-Related_Transporters"/>
</dbReference>
<evidence type="ECO:0000313" key="10">
    <source>
        <dbReference type="Proteomes" id="UP001500102"/>
    </source>
</evidence>
<name>A0ABP5LCQ9_9MICC</name>
<protein>
    <submittedName>
        <fullName evidence="9">SLC13 family permease</fullName>
    </submittedName>
</protein>
<feature type="transmembrane region" description="Helical" evidence="7">
    <location>
        <begin position="181"/>
        <end position="203"/>
    </location>
</feature>
<comment type="subcellular location">
    <subcellularLocation>
        <location evidence="1">Membrane</location>
        <topology evidence="1">Multi-pass membrane protein</topology>
    </subcellularLocation>
</comment>
<evidence type="ECO:0000256" key="3">
    <source>
        <dbReference type="ARBA" id="ARBA00022692"/>
    </source>
</evidence>
<feature type="transmembrane region" description="Helical" evidence="7">
    <location>
        <begin position="64"/>
        <end position="91"/>
    </location>
</feature>
<organism evidence="9 10">
    <name type="scientific">Arthrobacter humicola</name>
    <dbReference type="NCBI Taxonomy" id="409291"/>
    <lineage>
        <taxon>Bacteria</taxon>
        <taxon>Bacillati</taxon>
        <taxon>Actinomycetota</taxon>
        <taxon>Actinomycetes</taxon>
        <taxon>Micrococcales</taxon>
        <taxon>Micrococcaceae</taxon>
        <taxon>Arthrobacter</taxon>
    </lineage>
</organism>
<keyword evidence="10" id="KW-1185">Reference proteome</keyword>
<keyword evidence="5 7" id="KW-1133">Transmembrane helix</keyword>
<dbReference type="SUPFAM" id="SSF116726">
    <property type="entry name" value="TrkA C-terminal domain-like"/>
    <property type="match status" value="1"/>
</dbReference>
<dbReference type="InterPro" id="IPR036721">
    <property type="entry name" value="RCK_C_sf"/>
</dbReference>
<feature type="transmembrane region" description="Helical" evidence="7">
    <location>
        <begin position="490"/>
        <end position="510"/>
    </location>
</feature>
<keyword evidence="6 7" id="KW-0472">Membrane</keyword>
<feature type="transmembrane region" description="Helical" evidence="7">
    <location>
        <begin position="542"/>
        <end position="562"/>
    </location>
</feature>
<evidence type="ECO:0000256" key="2">
    <source>
        <dbReference type="ARBA" id="ARBA00022448"/>
    </source>
</evidence>
<feature type="transmembrane region" description="Helical" evidence="7">
    <location>
        <begin position="464"/>
        <end position="484"/>
    </location>
</feature>
<dbReference type="Gene3D" id="3.30.70.1450">
    <property type="entry name" value="Regulator of K+ conductance, C-terminal domain"/>
    <property type="match status" value="1"/>
</dbReference>
<keyword evidence="3 7" id="KW-0812">Transmembrane</keyword>
<evidence type="ECO:0000256" key="7">
    <source>
        <dbReference type="SAM" id="Phobius"/>
    </source>
</evidence>
<reference evidence="10" key="1">
    <citation type="journal article" date="2019" name="Int. J. Syst. Evol. Microbiol.">
        <title>The Global Catalogue of Microorganisms (GCM) 10K type strain sequencing project: providing services to taxonomists for standard genome sequencing and annotation.</title>
        <authorList>
            <consortium name="The Broad Institute Genomics Platform"/>
            <consortium name="The Broad Institute Genome Sequencing Center for Infectious Disease"/>
            <person name="Wu L."/>
            <person name="Ma J."/>
        </authorList>
    </citation>
    <scope>NUCLEOTIDE SEQUENCE [LARGE SCALE GENOMIC DNA]</scope>
    <source>
        <strain evidence="10">JCM 15921</strain>
    </source>
</reference>
<sequence length="608" mass="63016">MFWFSVSLMTDIAITVLVLVVAVAAFVWNRLPVEIVALGVALALLGTGVISMEEAFSGFGSATVVLIAALFVVAEAIDAAGITTWLGGLLVRFAGTSRVRLVLLMMGITAVLTAFISVNGAVAALLPMVVVLAVRLGRRPAQLLMPMAFAAHAGSLLVLTGSPVNILILNAAMESTGHGIGFFEFGLVGFPLLVGTMGLAVWLGPKLLPDRSPDALPKDLSSHGDTLMQHYLGDDQLTRLRIPPDSALIGLPTVDPLAEHPAGLHLISVQRPSGKPVRADELSAGDQIIVRGDQQLINEFATAHALEQTDGATCGLISRSYGVAEVVVAPRSNLVGTVVYPGMITASGALVVLAHQRPGDQLSRERATVAAGDMMLLQGAWSALDKHTVDHDVMLVDSPDAIRRQTVPLGPGAVPALIVLAAMVIMLSTSIVPAPVAALLAAMAMVVLKVVTPAQAHRSMAWQTLILVGAMIPLSSAITTTGAASMIADGMVAVIGGSGPLLLLAGIFVVTAVLGQLISNTATALIIIPISLSVAAEAVINPITVLMCVAVASSAALLTPVSTPANMMIMQPAGYRFGDYWKFGLAVMALYAAVAILLVPVFWPAHVL</sequence>
<proteinExistence type="predicted"/>
<feature type="transmembrane region" description="Helical" evidence="7">
    <location>
        <begin position="149"/>
        <end position="169"/>
    </location>
</feature>
<gene>
    <name evidence="9" type="ORF">GCM10009825_37360</name>
</gene>
<feature type="transmembrane region" description="Helical" evidence="7">
    <location>
        <begin position="334"/>
        <end position="354"/>
    </location>
</feature>
<evidence type="ECO:0000259" key="8">
    <source>
        <dbReference type="Pfam" id="PF03600"/>
    </source>
</evidence>
<dbReference type="EMBL" id="BAAAQB010000041">
    <property type="protein sequence ID" value="GAA2145109.1"/>
    <property type="molecule type" value="Genomic_DNA"/>
</dbReference>
<feature type="transmembrane region" description="Helical" evidence="7">
    <location>
        <begin position="517"/>
        <end position="536"/>
    </location>
</feature>
<feature type="domain" description="Citrate transporter-like" evidence="8">
    <location>
        <begin position="425"/>
        <end position="602"/>
    </location>
</feature>